<accession>A0A6J5NF89</accession>
<dbReference type="EMBL" id="LR796632">
    <property type="protein sequence ID" value="CAB4156161.1"/>
    <property type="molecule type" value="Genomic_DNA"/>
</dbReference>
<sequence length="254" mass="26992">MVNPLPPTRAELAQFLPDHASIRAFEQLFKVAGELTPAEIERLGVLIQEAALQADSAGAQAASANGALVRIADALELLATAPRYEAMDSDSLADLAPAIMPPKRSRFGSFYDTTTQTAAAINTAYMVTFNTTDLSEGVYLGSPTSRIYADTDGVYNFQFSAQLDKTSGGVGVVDIWYRVNGADVANSATRIRIQGNNAETVAAWNFLVRMKAGDYFELAWSVDNTDCQITASPAAAPHPGIPSVLLSVTNNIGA</sequence>
<protein>
    <submittedName>
        <fullName evidence="1">Uncharacterized protein</fullName>
    </submittedName>
</protein>
<proteinExistence type="predicted"/>
<organism evidence="1">
    <name type="scientific">uncultured Caudovirales phage</name>
    <dbReference type="NCBI Taxonomy" id="2100421"/>
    <lineage>
        <taxon>Viruses</taxon>
        <taxon>Duplodnaviria</taxon>
        <taxon>Heunggongvirae</taxon>
        <taxon>Uroviricota</taxon>
        <taxon>Caudoviricetes</taxon>
        <taxon>Peduoviridae</taxon>
        <taxon>Maltschvirus</taxon>
        <taxon>Maltschvirus maltsch</taxon>
    </lineage>
</organism>
<evidence type="ECO:0000313" key="1">
    <source>
        <dbReference type="EMBL" id="CAB4156161.1"/>
    </source>
</evidence>
<gene>
    <name evidence="1" type="ORF">UFOVP670_58</name>
</gene>
<reference evidence="1" key="1">
    <citation type="submission" date="2020-04" db="EMBL/GenBank/DDBJ databases">
        <authorList>
            <person name="Chiriac C."/>
            <person name="Salcher M."/>
            <person name="Ghai R."/>
            <person name="Kavagutti S V."/>
        </authorList>
    </citation>
    <scope>NUCLEOTIDE SEQUENCE</scope>
</reference>
<name>A0A6J5NF89_9CAUD</name>